<keyword evidence="4 7" id="KW-0812">Transmembrane</keyword>
<dbReference type="NCBIfam" id="TIGR00786">
    <property type="entry name" value="dctM"/>
    <property type="match status" value="1"/>
</dbReference>
<dbReference type="PANTHER" id="PTHR33362">
    <property type="entry name" value="SIALIC ACID TRAP TRANSPORTER PERMEASE PROTEIN SIAT-RELATED"/>
    <property type="match status" value="1"/>
</dbReference>
<accession>A0A8J7R008</accession>
<keyword evidence="7" id="KW-0813">Transport</keyword>
<evidence type="ECO:0000256" key="3">
    <source>
        <dbReference type="ARBA" id="ARBA00022519"/>
    </source>
</evidence>
<dbReference type="InterPro" id="IPR004681">
    <property type="entry name" value="TRAP_DctM"/>
</dbReference>
<dbReference type="PIRSF" id="PIRSF006066">
    <property type="entry name" value="HI0050"/>
    <property type="match status" value="1"/>
</dbReference>
<evidence type="ECO:0000256" key="2">
    <source>
        <dbReference type="ARBA" id="ARBA00022475"/>
    </source>
</evidence>
<organism evidence="9 10">
    <name type="scientific">Tianweitania sediminis</name>
    <dbReference type="NCBI Taxonomy" id="1502156"/>
    <lineage>
        <taxon>Bacteria</taxon>
        <taxon>Pseudomonadati</taxon>
        <taxon>Pseudomonadota</taxon>
        <taxon>Alphaproteobacteria</taxon>
        <taxon>Hyphomicrobiales</taxon>
        <taxon>Phyllobacteriaceae</taxon>
        <taxon>Tianweitania</taxon>
    </lineage>
</organism>
<keyword evidence="5 7" id="KW-1133">Transmembrane helix</keyword>
<feature type="transmembrane region" description="Helical" evidence="7">
    <location>
        <begin position="250"/>
        <end position="269"/>
    </location>
</feature>
<dbReference type="RefSeq" id="WP_209333373.1">
    <property type="nucleotide sequence ID" value="NZ_JAGIYY010000001.1"/>
</dbReference>
<feature type="transmembrane region" description="Helical" evidence="7">
    <location>
        <begin position="375"/>
        <end position="393"/>
    </location>
</feature>
<feature type="transmembrane region" description="Helical" evidence="7">
    <location>
        <begin position="99"/>
        <end position="123"/>
    </location>
</feature>
<feature type="transmembrane region" description="Helical" evidence="7">
    <location>
        <begin position="60"/>
        <end position="79"/>
    </location>
</feature>
<evidence type="ECO:0000313" key="10">
    <source>
        <dbReference type="Proteomes" id="UP000666240"/>
    </source>
</evidence>
<dbReference type="EMBL" id="JAGIYY010000001">
    <property type="protein sequence ID" value="MBP0437356.1"/>
    <property type="molecule type" value="Genomic_DNA"/>
</dbReference>
<feature type="transmembrane region" description="Helical" evidence="7">
    <location>
        <begin position="405"/>
        <end position="430"/>
    </location>
</feature>
<comment type="caution">
    <text evidence="9">The sequence shown here is derived from an EMBL/GenBank/DDBJ whole genome shotgun (WGS) entry which is preliminary data.</text>
</comment>
<keyword evidence="3 7" id="KW-0997">Cell inner membrane</keyword>
<dbReference type="Proteomes" id="UP000666240">
    <property type="component" value="Unassembled WGS sequence"/>
</dbReference>
<evidence type="ECO:0000313" key="9">
    <source>
        <dbReference type="EMBL" id="MBP0437356.1"/>
    </source>
</evidence>
<proteinExistence type="inferred from homology"/>
<name>A0A8J7R008_9HYPH</name>
<comment type="function">
    <text evidence="7">Part of the tripartite ATP-independent periplasmic (TRAP) transport system.</text>
</comment>
<feature type="transmembrane region" description="Helical" evidence="7">
    <location>
        <begin position="321"/>
        <end position="338"/>
    </location>
</feature>
<gene>
    <name evidence="9" type="ORF">J5Y06_01660</name>
</gene>
<evidence type="ECO:0000259" key="8">
    <source>
        <dbReference type="Pfam" id="PF06808"/>
    </source>
</evidence>
<reference evidence="9" key="1">
    <citation type="submission" date="2021-03" db="EMBL/GenBank/DDBJ databases">
        <title>Genome sequencing and assembly of Tianweitania sediminis.</title>
        <authorList>
            <person name="Chhetri G."/>
        </authorList>
    </citation>
    <scope>NUCLEOTIDE SEQUENCE</scope>
    <source>
        <strain evidence="9">Z8</strain>
    </source>
</reference>
<keyword evidence="2" id="KW-1003">Cell membrane</keyword>
<evidence type="ECO:0000256" key="6">
    <source>
        <dbReference type="ARBA" id="ARBA00023136"/>
    </source>
</evidence>
<dbReference type="GO" id="GO:0022857">
    <property type="term" value="F:transmembrane transporter activity"/>
    <property type="evidence" value="ECO:0007669"/>
    <property type="project" value="UniProtKB-UniRule"/>
</dbReference>
<dbReference type="PANTHER" id="PTHR33362:SF5">
    <property type="entry name" value="C4-DICARBOXYLATE TRAP TRANSPORTER LARGE PERMEASE PROTEIN DCTM"/>
    <property type="match status" value="1"/>
</dbReference>
<dbReference type="AlphaFoldDB" id="A0A8J7R008"/>
<evidence type="ECO:0000256" key="1">
    <source>
        <dbReference type="ARBA" id="ARBA00004429"/>
    </source>
</evidence>
<dbReference type="Pfam" id="PF06808">
    <property type="entry name" value="DctM"/>
    <property type="match status" value="1"/>
</dbReference>
<dbReference type="InterPro" id="IPR010656">
    <property type="entry name" value="DctM"/>
</dbReference>
<evidence type="ECO:0000256" key="7">
    <source>
        <dbReference type="RuleBase" id="RU369079"/>
    </source>
</evidence>
<dbReference type="GO" id="GO:0005886">
    <property type="term" value="C:plasma membrane"/>
    <property type="evidence" value="ECO:0007669"/>
    <property type="project" value="UniProtKB-SubCell"/>
</dbReference>
<evidence type="ECO:0000256" key="5">
    <source>
        <dbReference type="ARBA" id="ARBA00022989"/>
    </source>
</evidence>
<keyword evidence="10" id="KW-1185">Reference proteome</keyword>
<comment type="similarity">
    <text evidence="7">Belongs to the TRAP transporter large permease family.</text>
</comment>
<evidence type="ECO:0000256" key="4">
    <source>
        <dbReference type="ARBA" id="ARBA00022692"/>
    </source>
</evidence>
<feature type="transmembrane region" description="Helical" evidence="7">
    <location>
        <begin position="221"/>
        <end position="244"/>
    </location>
</feature>
<comment type="caution">
    <text evidence="7">Lacks conserved residue(s) required for the propagation of feature annotation.</text>
</comment>
<feature type="transmembrane region" description="Helical" evidence="7">
    <location>
        <begin position="281"/>
        <end position="301"/>
    </location>
</feature>
<protein>
    <recommendedName>
        <fullName evidence="7">TRAP transporter large permease protein</fullName>
    </recommendedName>
</protein>
<feature type="transmembrane region" description="Helical" evidence="7">
    <location>
        <begin position="176"/>
        <end position="201"/>
    </location>
</feature>
<comment type="subunit">
    <text evidence="7">The complex comprises the extracytoplasmic solute receptor protein and the two transmembrane proteins.</text>
</comment>
<sequence length="435" mass="45448">MSEVEIGIYFVAGLLSLILLRVPIGLALIAVSYCGIWALLGWRIAWGSLGIIPFHFSANWVLSSIPAFLFMGFICYHARLTEGLFTAARVWLSGLPGGLAVASVFGCGGFAAVTGSSVACSAAMGKIAVPEMTRYNYDAALATGSVAAGGTIGALIPPSLIMILYSVIAQAPVGKLFMGGLVVGVLTLFAYSALIMVRATLNPKLAPPVAERFTFAERLSALGQTAPVLVIMAGVFGGLFSGFFTPTEAGAMGALLSTLVAMVTGRLTFSAIRAATTDTLVTTASLMIIAIGASMLTRFLALSGSGEALTQLILSLGADPILIILGITMIYLILGMFLEPIGAMMLTLPVVLPIVGESGYDAIWFGVFLTKILEIGMLTPPIGMNVFVIKSVVDKSISLGTVFRGVTWFIAVDLLILCLLVTFPLIILFLPSLTG</sequence>
<feature type="domain" description="TRAP C4-dicarboxylate transport system permease DctM subunit" evidence="8">
    <location>
        <begin position="12"/>
        <end position="425"/>
    </location>
</feature>
<feature type="transmembrane region" description="Helical" evidence="7">
    <location>
        <begin position="6"/>
        <end position="39"/>
    </location>
</feature>
<keyword evidence="6 7" id="KW-0472">Membrane</keyword>
<comment type="subcellular location">
    <subcellularLocation>
        <location evidence="1 7">Cell inner membrane</location>
        <topology evidence="1 7">Multi-pass membrane protein</topology>
    </subcellularLocation>
</comment>